<reference evidence="1 2" key="1">
    <citation type="submission" date="2024-10" db="EMBL/GenBank/DDBJ databases">
        <title>The Natural Products Discovery Center: Release of the First 8490 Sequenced Strains for Exploring Actinobacteria Biosynthetic Diversity.</title>
        <authorList>
            <person name="Kalkreuter E."/>
            <person name="Kautsar S.A."/>
            <person name="Yang D."/>
            <person name="Bader C.D."/>
            <person name="Teijaro C.N."/>
            <person name="Fluegel L."/>
            <person name="Davis C.M."/>
            <person name="Simpson J.R."/>
            <person name="Lauterbach L."/>
            <person name="Steele A.D."/>
            <person name="Gui C."/>
            <person name="Meng S."/>
            <person name="Li G."/>
            <person name="Viehrig K."/>
            <person name="Ye F."/>
            <person name="Su P."/>
            <person name="Kiefer A.F."/>
            <person name="Nichols A."/>
            <person name="Cepeda A.J."/>
            <person name="Yan W."/>
            <person name="Fan B."/>
            <person name="Jiang Y."/>
            <person name="Adhikari A."/>
            <person name="Zheng C.-J."/>
            <person name="Schuster L."/>
            <person name="Cowan T.M."/>
            <person name="Smanski M.J."/>
            <person name="Chevrette M.G."/>
            <person name="De Carvalho L.P.S."/>
            <person name="Shen B."/>
        </authorList>
    </citation>
    <scope>NUCLEOTIDE SEQUENCE [LARGE SCALE GENOMIC DNA]</scope>
    <source>
        <strain evidence="1 2">NPDC003040</strain>
    </source>
</reference>
<evidence type="ECO:0000313" key="1">
    <source>
        <dbReference type="EMBL" id="MFF3227879.1"/>
    </source>
</evidence>
<comment type="caution">
    <text evidence="1">The sequence shown here is derived from an EMBL/GenBank/DDBJ whole genome shotgun (WGS) entry which is preliminary data.</text>
</comment>
<proteinExistence type="predicted"/>
<dbReference type="Proteomes" id="UP001601948">
    <property type="component" value="Unassembled WGS sequence"/>
</dbReference>
<dbReference type="RefSeq" id="WP_387724244.1">
    <property type="nucleotide sequence ID" value="NZ_JBIAPI010000012.1"/>
</dbReference>
<gene>
    <name evidence="1" type="ORF">ACFYV7_34140</name>
</gene>
<sequence>MSIKRSEALGGRGRITLLAIGLLGASTLGYGVFAGPDPVANAEAAEAFKCVITEASVAITKDSDTKGNPTFMADLNDAKFKEKTENCDTETLSGVVHQEGVEFKEDGNDCVIKISKKKVDAAAKKADVELGGKEVESGEGTITVPLDGGEGTIEATVKTTKDSDKGKGEIQAKGSLTGLKLDSCAAEGLPDKVTPKLKGEYEFTPSS</sequence>
<accession>A0ABW6R2Y7</accession>
<evidence type="ECO:0000313" key="2">
    <source>
        <dbReference type="Proteomes" id="UP001601948"/>
    </source>
</evidence>
<dbReference type="EMBL" id="JBIAPI010000012">
    <property type="protein sequence ID" value="MFF3227879.1"/>
    <property type="molecule type" value="Genomic_DNA"/>
</dbReference>
<protein>
    <submittedName>
        <fullName evidence="1">Uncharacterized protein</fullName>
    </submittedName>
</protein>
<keyword evidence="2" id="KW-1185">Reference proteome</keyword>
<organism evidence="1 2">
    <name type="scientific">Nocardia suismassiliense</name>
    <dbReference type="NCBI Taxonomy" id="2077092"/>
    <lineage>
        <taxon>Bacteria</taxon>
        <taxon>Bacillati</taxon>
        <taxon>Actinomycetota</taxon>
        <taxon>Actinomycetes</taxon>
        <taxon>Mycobacteriales</taxon>
        <taxon>Nocardiaceae</taxon>
        <taxon>Nocardia</taxon>
    </lineage>
</organism>
<name>A0ABW6R2Y7_9NOCA</name>